<name>A0A5K7YUZ0_9BACT</name>
<dbReference type="KEGG" id="dalk:DSCA_61550"/>
<evidence type="ECO:0000256" key="3">
    <source>
        <dbReference type="ARBA" id="ARBA00022840"/>
    </source>
</evidence>
<dbReference type="CDD" id="cd03214">
    <property type="entry name" value="ABC_Iron-Siderophores_B12_Hemin"/>
    <property type="match status" value="1"/>
</dbReference>
<dbReference type="PANTHER" id="PTHR42794">
    <property type="entry name" value="HEMIN IMPORT ATP-BINDING PROTEIN HMUV"/>
    <property type="match status" value="1"/>
</dbReference>
<keyword evidence="3" id="KW-0067">ATP-binding</keyword>
<evidence type="ECO:0000259" key="6">
    <source>
        <dbReference type="PROSITE" id="PS50893"/>
    </source>
</evidence>
<dbReference type="InterPro" id="IPR003439">
    <property type="entry name" value="ABC_transporter-like_ATP-bd"/>
</dbReference>
<proteinExistence type="predicted"/>
<dbReference type="InterPro" id="IPR027417">
    <property type="entry name" value="P-loop_NTPase"/>
</dbReference>
<evidence type="ECO:0000313" key="8">
    <source>
        <dbReference type="Proteomes" id="UP000427906"/>
    </source>
</evidence>
<protein>
    <recommendedName>
        <fullName evidence="6">ABC transporter domain-containing protein</fullName>
    </recommendedName>
</protein>
<keyword evidence="2" id="KW-0547">Nucleotide-binding</keyword>
<keyword evidence="8" id="KW-1185">Reference proteome</keyword>
<evidence type="ECO:0000256" key="2">
    <source>
        <dbReference type="ARBA" id="ARBA00022741"/>
    </source>
</evidence>
<accession>A0A5K7YUZ0</accession>
<reference evidence="7 8" key="1">
    <citation type="submission" date="2019-11" db="EMBL/GenBank/DDBJ databases">
        <title>Comparative genomics of hydrocarbon-degrading Desulfosarcina strains.</title>
        <authorList>
            <person name="Watanabe M."/>
            <person name="Kojima H."/>
            <person name="Fukui M."/>
        </authorList>
    </citation>
    <scope>NUCLEOTIDE SEQUENCE [LARGE SCALE GENOMIC DNA]</scope>
    <source>
        <strain evidence="7 8">PL12</strain>
    </source>
</reference>
<dbReference type="Proteomes" id="UP000427906">
    <property type="component" value="Chromosome"/>
</dbReference>
<dbReference type="GO" id="GO:0016887">
    <property type="term" value="F:ATP hydrolysis activity"/>
    <property type="evidence" value="ECO:0007669"/>
    <property type="project" value="InterPro"/>
</dbReference>
<evidence type="ECO:0000256" key="4">
    <source>
        <dbReference type="ARBA" id="ARBA00022967"/>
    </source>
</evidence>
<dbReference type="GO" id="GO:0005524">
    <property type="term" value="F:ATP binding"/>
    <property type="evidence" value="ECO:0007669"/>
    <property type="project" value="UniProtKB-KW"/>
</dbReference>
<keyword evidence="4" id="KW-1278">Translocase</keyword>
<dbReference type="SUPFAM" id="SSF52540">
    <property type="entry name" value="P-loop containing nucleoside triphosphate hydrolases"/>
    <property type="match status" value="1"/>
</dbReference>
<evidence type="ECO:0000256" key="1">
    <source>
        <dbReference type="ARBA" id="ARBA00022448"/>
    </source>
</evidence>
<dbReference type="PANTHER" id="PTHR42794:SF1">
    <property type="entry name" value="HEMIN IMPORT ATP-BINDING PROTEIN HMUV"/>
    <property type="match status" value="1"/>
</dbReference>
<dbReference type="Gene3D" id="3.40.50.300">
    <property type="entry name" value="P-loop containing nucleotide triphosphate hydrolases"/>
    <property type="match status" value="1"/>
</dbReference>
<dbReference type="InterPro" id="IPR017871">
    <property type="entry name" value="ABC_transporter-like_CS"/>
</dbReference>
<dbReference type="Pfam" id="PF00005">
    <property type="entry name" value="ABC_tran"/>
    <property type="match status" value="1"/>
</dbReference>
<dbReference type="SMART" id="SM00382">
    <property type="entry name" value="AAA"/>
    <property type="match status" value="1"/>
</dbReference>
<dbReference type="InterPro" id="IPR003593">
    <property type="entry name" value="AAA+_ATPase"/>
</dbReference>
<dbReference type="PROSITE" id="PS50893">
    <property type="entry name" value="ABC_TRANSPORTER_2"/>
    <property type="match status" value="1"/>
</dbReference>
<dbReference type="EMBL" id="AP021874">
    <property type="protein sequence ID" value="BBO72225.1"/>
    <property type="molecule type" value="Genomic_DNA"/>
</dbReference>
<feature type="domain" description="ABC transporter" evidence="6">
    <location>
        <begin position="5"/>
        <end position="241"/>
    </location>
</feature>
<keyword evidence="1" id="KW-0813">Transport</keyword>
<organism evidence="7 8">
    <name type="scientific">Desulfosarcina alkanivorans</name>
    <dbReference type="NCBI Taxonomy" id="571177"/>
    <lineage>
        <taxon>Bacteria</taxon>
        <taxon>Pseudomonadati</taxon>
        <taxon>Thermodesulfobacteriota</taxon>
        <taxon>Desulfobacteria</taxon>
        <taxon>Desulfobacterales</taxon>
        <taxon>Desulfosarcinaceae</taxon>
        <taxon>Desulfosarcina</taxon>
    </lineage>
</organism>
<gene>
    <name evidence="7" type="ORF">DSCA_61550</name>
</gene>
<dbReference type="FunFam" id="3.40.50.300:FF:000134">
    <property type="entry name" value="Iron-enterobactin ABC transporter ATP-binding protein"/>
    <property type="match status" value="1"/>
</dbReference>
<dbReference type="AlphaFoldDB" id="A0A5K7YUZ0"/>
<evidence type="ECO:0000313" key="7">
    <source>
        <dbReference type="EMBL" id="BBO72225.1"/>
    </source>
</evidence>
<sequence>MIMSFSLSGIGFAHPGKTIFKDLDLNLASGRFTGIIGPNGCGKTTLLDLICRHRRPQNGDIRYAGRPLAAFGRRALARQIALVPQDYRVNFPFTVEEVVSMGRYPHTPRFGAPSAEDRERVARTMAECDVLAFKDRPVTTLSGGERQRVIFARALAQDTPVLVLDEATANLDVCHALTMLDRVAGLVQAENRTVIAVFQDLNLASAYSQEMVMIKAGRVVAGGPTEDVLTPQNLNTVFGIQARVSVDDFTGRLQVRYKRSRLGD</sequence>
<comment type="function">
    <text evidence="5">Part of the ABC transporter complex HmuTUV involved in hemin import. Responsible for energy coupling to the transport system.</text>
</comment>
<evidence type="ECO:0000256" key="5">
    <source>
        <dbReference type="ARBA" id="ARBA00037066"/>
    </source>
</evidence>
<dbReference type="PROSITE" id="PS00211">
    <property type="entry name" value="ABC_TRANSPORTER_1"/>
    <property type="match status" value="1"/>
</dbReference>